<feature type="compositionally biased region" description="Polar residues" evidence="1">
    <location>
        <begin position="67"/>
        <end position="79"/>
    </location>
</feature>
<organism evidence="2 3">
    <name type="scientific">Saguinus oedipus</name>
    <name type="common">Cotton-top tamarin</name>
    <name type="synonym">Oedipomidas oedipus</name>
    <dbReference type="NCBI Taxonomy" id="9490"/>
    <lineage>
        <taxon>Eukaryota</taxon>
        <taxon>Metazoa</taxon>
        <taxon>Chordata</taxon>
        <taxon>Craniata</taxon>
        <taxon>Vertebrata</taxon>
        <taxon>Euteleostomi</taxon>
        <taxon>Mammalia</taxon>
        <taxon>Eutheria</taxon>
        <taxon>Euarchontoglires</taxon>
        <taxon>Primates</taxon>
        <taxon>Haplorrhini</taxon>
        <taxon>Platyrrhini</taxon>
        <taxon>Cebidae</taxon>
        <taxon>Callitrichinae</taxon>
        <taxon>Saguinus</taxon>
    </lineage>
</organism>
<feature type="region of interest" description="Disordered" evidence="1">
    <location>
        <begin position="1"/>
        <end position="144"/>
    </location>
</feature>
<evidence type="ECO:0000313" key="3">
    <source>
        <dbReference type="Proteomes" id="UP001266305"/>
    </source>
</evidence>
<feature type="compositionally biased region" description="Low complexity" evidence="1">
    <location>
        <begin position="86"/>
        <end position="118"/>
    </location>
</feature>
<keyword evidence="3" id="KW-1185">Reference proteome</keyword>
<accession>A0ABQ9WFK6</accession>
<gene>
    <name evidence="2" type="ORF">P7K49_001820</name>
</gene>
<dbReference type="Proteomes" id="UP001266305">
    <property type="component" value="Unassembled WGS sequence"/>
</dbReference>
<feature type="compositionally biased region" description="Basic and acidic residues" evidence="1">
    <location>
        <begin position="24"/>
        <end position="33"/>
    </location>
</feature>
<proteinExistence type="predicted"/>
<feature type="compositionally biased region" description="Pro residues" evidence="1">
    <location>
        <begin position="122"/>
        <end position="139"/>
    </location>
</feature>
<reference evidence="2 3" key="1">
    <citation type="submission" date="2023-05" db="EMBL/GenBank/DDBJ databases">
        <title>B98-5 Cell Line De Novo Hybrid Assembly: An Optical Mapping Approach.</title>
        <authorList>
            <person name="Kananen K."/>
            <person name="Auerbach J.A."/>
            <person name="Kautto E."/>
            <person name="Blachly J.S."/>
        </authorList>
    </citation>
    <scope>NUCLEOTIDE SEQUENCE [LARGE SCALE GENOMIC DNA]</scope>
    <source>
        <strain evidence="2">B95-8</strain>
        <tissue evidence="2">Cell line</tissue>
    </source>
</reference>
<dbReference type="EMBL" id="JASSZA010000001">
    <property type="protein sequence ID" value="KAK2120434.1"/>
    <property type="molecule type" value="Genomic_DNA"/>
</dbReference>
<evidence type="ECO:0000313" key="2">
    <source>
        <dbReference type="EMBL" id="KAK2120434.1"/>
    </source>
</evidence>
<comment type="caution">
    <text evidence="2">The sequence shown here is derived from an EMBL/GenBank/DDBJ whole genome shotgun (WGS) entry which is preliminary data.</text>
</comment>
<sequence>MTHAVARVPSPRWEPLGGSLRGAWRPEDPDRRMGAGRVVRGRETPLHSSPRPTLRLLSGRTCVPATWRNQSRSLGSATSGDGLAQRPARASSPSPALRPARASSPSPALRPARAPALSFSPMPEPQPRVPAPRPAPSPSLEPQRHYTLQHLLGQCPSLLQASVLLRRKVSIR</sequence>
<protein>
    <submittedName>
        <fullName evidence="2">Uncharacterized protein</fullName>
    </submittedName>
</protein>
<name>A0ABQ9WFK6_SAGOE</name>
<evidence type="ECO:0000256" key="1">
    <source>
        <dbReference type="SAM" id="MobiDB-lite"/>
    </source>
</evidence>